<dbReference type="PaxDb" id="67767-A0A0J7JVR4"/>
<evidence type="ECO:0000313" key="1">
    <source>
        <dbReference type="EMBL" id="KMQ82212.1"/>
    </source>
</evidence>
<dbReference type="Proteomes" id="UP000036403">
    <property type="component" value="Unassembled WGS sequence"/>
</dbReference>
<feature type="non-terminal residue" evidence="1">
    <location>
        <position position="93"/>
    </location>
</feature>
<dbReference type="AlphaFoldDB" id="A0A0J7JVR4"/>
<sequence length="93" mass="10888">MESIEIRKEIAKHLALRNKLQAAAKEVEEIGHLFLRNVATKYGLDYEILDRKFNIVKRKEEFYEGKQKFDAARKEIIEGNSTFKNILNIYGIS</sequence>
<dbReference type="OrthoDB" id="10428666at2759"/>
<protein>
    <submittedName>
        <fullName evidence="1">Xaa-pro dipeptidase</fullName>
    </submittedName>
</protein>
<accession>A0A0J7JVR4</accession>
<dbReference type="EMBL" id="LBMM01027289">
    <property type="protein sequence ID" value="KMQ82212.1"/>
    <property type="molecule type" value="Genomic_DNA"/>
</dbReference>
<gene>
    <name evidence="1" type="ORF">RF55_23782</name>
</gene>
<comment type="caution">
    <text evidence="1">The sequence shown here is derived from an EMBL/GenBank/DDBJ whole genome shotgun (WGS) entry which is preliminary data.</text>
</comment>
<reference evidence="1 2" key="1">
    <citation type="submission" date="2015-04" db="EMBL/GenBank/DDBJ databases">
        <title>Lasius niger genome sequencing.</title>
        <authorList>
            <person name="Konorov E.A."/>
            <person name="Nikitin M.A."/>
            <person name="Kirill M.V."/>
            <person name="Chang P."/>
        </authorList>
    </citation>
    <scope>NUCLEOTIDE SEQUENCE [LARGE SCALE GENOMIC DNA]</scope>
    <source>
        <tissue evidence="1">Whole</tissue>
    </source>
</reference>
<proteinExistence type="predicted"/>
<keyword evidence="2" id="KW-1185">Reference proteome</keyword>
<evidence type="ECO:0000313" key="2">
    <source>
        <dbReference type="Proteomes" id="UP000036403"/>
    </source>
</evidence>
<organism evidence="1 2">
    <name type="scientific">Lasius niger</name>
    <name type="common">Black garden ant</name>
    <dbReference type="NCBI Taxonomy" id="67767"/>
    <lineage>
        <taxon>Eukaryota</taxon>
        <taxon>Metazoa</taxon>
        <taxon>Ecdysozoa</taxon>
        <taxon>Arthropoda</taxon>
        <taxon>Hexapoda</taxon>
        <taxon>Insecta</taxon>
        <taxon>Pterygota</taxon>
        <taxon>Neoptera</taxon>
        <taxon>Endopterygota</taxon>
        <taxon>Hymenoptera</taxon>
        <taxon>Apocrita</taxon>
        <taxon>Aculeata</taxon>
        <taxon>Formicoidea</taxon>
        <taxon>Formicidae</taxon>
        <taxon>Formicinae</taxon>
        <taxon>Lasius</taxon>
        <taxon>Lasius</taxon>
    </lineage>
</organism>
<name>A0A0J7JVR4_LASNI</name>